<dbReference type="AlphaFoldDB" id="A0A2G4YSD4"/>
<keyword evidence="1" id="KW-0812">Transmembrane</keyword>
<name>A0A2G4YSD4_9PROT</name>
<comment type="caution">
    <text evidence="2">The sequence shown here is derived from an EMBL/GenBank/DDBJ whole genome shotgun (WGS) entry which is preliminary data.</text>
</comment>
<feature type="transmembrane region" description="Helical" evidence="1">
    <location>
        <begin position="21"/>
        <end position="39"/>
    </location>
</feature>
<gene>
    <name evidence="2" type="ORF">CRD36_07450</name>
</gene>
<feature type="transmembrane region" description="Helical" evidence="1">
    <location>
        <begin position="75"/>
        <end position="95"/>
    </location>
</feature>
<evidence type="ECO:0000256" key="1">
    <source>
        <dbReference type="SAM" id="Phobius"/>
    </source>
</evidence>
<reference evidence="2 3" key="1">
    <citation type="submission" date="2017-10" db="EMBL/GenBank/DDBJ databases">
        <title>Frigbacter circumglobatus gen. nov. sp. nov., isolated from sediment cultured in situ.</title>
        <authorList>
            <person name="Zhao Z."/>
        </authorList>
    </citation>
    <scope>NUCLEOTIDE SEQUENCE [LARGE SCALE GENOMIC DNA]</scope>
    <source>
        <strain evidence="2 3">ZYL</strain>
    </source>
</reference>
<keyword evidence="3" id="KW-1185">Reference proteome</keyword>
<organism evidence="2 3">
    <name type="scientific">Paremcibacter congregatus</name>
    <dbReference type="NCBI Taxonomy" id="2043170"/>
    <lineage>
        <taxon>Bacteria</taxon>
        <taxon>Pseudomonadati</taxon>
        <taxon>Pseudomonadota</taxon>
        <taxon>Alphaproteobacteria</taxon>
        <taxon>Emcibacterales</taxon>
        <taxon>Emcibacteraceae</taxon>
        <taxon>Paremcibacter</taxon>
    </lineage>
</organism>
<protein>
    <submittedName>
        <fullName evidence="2">Uncharacterized protein</fullName>
    </submittedName>
</protein>
<dbReference type="EMBL" id="PDEM01000016">
    <property type="protein sequence ID" value="PHZ85235.1"/>
    <property type="molecule type" value="Genomic_DNA"/>
</dbReference>
<sequence length="100" mass="11710">MIEELREEGLKFSVREIEKGTFLMAAAAVALFILAFVTFEGEYLSGYGIERLLEYAGFLKPNWMADHYDVFLHDIQMLFIVTFLTEVFLLISWYIKGWEL</sequence>
<keyword evidence="1" id="KW-0472">Membrane</keyword>
<dbReference type="InParanoid" id="A0A2G4YSD4"/>
<evidence type="ECO:0000313" key="3">
    <source>
        <dbReference type="Proteomes" id="UP000229730"/>
    </source>
</evidence>
<accession>A0A2G4YSD4</accession>
<keyword evidence="1" id="KW-1133">Transmembrane helix</keyword>
<evidence type="ECO:0000313" key="2">
    <source>
        <dbReference type="EMBL" id="PHZ85235.1"/>
    </source>
</evidence>
<dbReference type="Proteomes" id="UP000229730">
    <property type="component" value="Unassembled WGS sequence"/>
</dbReference>
<proteinExistence type="predicted"/>